<dbReference type="PANTHER" id="PTHR46320">
    <property type="entry name" value="GLYCEROPHOSPHODIESTER PHOSPHODIESTERASE 1"/>
    <property type="match status" value="1"/>
</dbReference>
<reference evidence="2 3" key="1">
    <citation type="submission" date="2016-03" db="EMBL/GenBank/DDBJ databases">
        <title>Genome sequence of Nesiotobacter sp. nov., a moderately halophilic alphaproteobacterium isolated from the Yellow Sea, China.</title>
        <authorList>
            <person name="Zhang G."/>
            <person name="Zhang R."/>
        </authorList>
    </citation>
    <scope>NUCLEOTIDE SEQUENCE [LARGE SCALE GENOMIC DNA]</scope>
    <source>
        <strain evidence="2 3">WB1-6</strain>
    </source>
</reference>
<dbReference type="InterPro" id="IPR017946">
    <property type="entry name" value="PLC-like_Pdiesterase_TIM-brl"/>
</dbReference>
<sequence length="279" mass="30709">MIPYRDFIRGSRLAPTIVAHRGAWHEAPENSVQAILNAVEAGYEIVEIDVRRSRDDVLFICHDETLDRMAGQNVVAEELTLAELKALRLKNRDGGENQPFTEHLIPTLAEALEAAKGRVYLDIDVKIGRDLTDASHLVSEHRMNDQVDLKIKVQTPEQASDLLELQSANGIMVMPMTRFEEHNVDALIDLLAETGASIVETKFDDLNTIASRADRFRVAGLAVWVNTLDGVACCGLTDTLGAQEPAAVWGRLMDAGVSVIQTDEPEALQAYRSQLAKVG</sequence>
<dbReference type="Pfam" id="PF03009">
    <property type="entry name" value="GDPD"/>
    <property type="match status" value="1"/>
</dbReference>
<name>A0A1U7JK10_9HYPH</name>
<dbReference type="PROSITE" id="PS51704">
    <property type="entry name" value="GP_PDE"/>
    <property type="match status" value="1"/>
</dbReference>
<dbReference type="GO" id="GO:0070291">
    <property type="term" value="P:N-acylethanolamine metabolic process"/>
    <property type="evidence" value="ECO:0007669"/>
    <property type="project" value="TreeGrafter"/>
</dbReference>
<feature type="domain" description="GP-PDE" evidence="1">
    <location>
        <begin position="15"/>
        <end position="272"/>
    </location>
</feature>
<dbReference type="SUPFAM" id="SSF51695">
    <property type="entry name" value="PLC-like phosphodiesterases"/>
    <property type="match status" value="1"/>
</dbReference>
<comment type="caution">
    <text evidence="2">The sequence shown here is derived from an EMBL/GenBank/DDBJ whole genome shotgun (WGS) entry which is preliminary data.</text>
</comment>
<evidence type="ECO:0000313" key="2">
    <source>
        <dbReference type="EMBL" id="OKL45086.1"/>
    </source>
</evidence>
<dbReference type="RefSeq" id="WP_051269202.1">
    <property type="nucleotide sequence ID" value="NZ_LVVZ01000007.1"/>
</dbReference>
<protein>
    <recommendedName>
        <fullName evidence="1">GP-PDE domain-containing protein</fullName>
    </recommendedName>
</protein>
<dbReference type="InterPro" id="IPR030395">
    <property type="entry name" value="GP_PDE_dom"/>
</dbReference>
<dbReference type="STRING" id="197461.A3843_04860"/>
<dbReference type="GO" id="GO:0006580">
    <property type="term" value="P:ethanolamine metabolic process"/>
    <property type="evidence" value="ECO:0007669"/>
    <property type="project" value="TreeGrafter"/>
</dbReference>
<dbReference type="EMBL" id="LVVZ01000007">
    <property type="protein sequence ID" value="OKL45086.1"/>
    <property type="molecule type" value="Genomic_DNA"/>
</dbReference>
<gene>
    <name evidence="2" type="ORF">A3843_04860</name>
</gene>
<evidence type="ECO:0000313" key="3">
    <source>
        <dbReference type="Proteomes" id="UP000185783"/>
    </source>
</evidence>
<keyword evidence="3" id="KW-1185">Reference proteome</keyword>
<proteinExistence type="predicted"/>
<dbReference type="Proteomes" id="UP000185783">
    <property type="component" value="Unassembled WGS sequence"/>
</dbReference>
<accession>A0A1U7JK10</accession>
<evidence type="ECO:0000259" key="1">
    <source>
        <dbReference type="PROSITE" id="PS51704"/>
    </source>
</evidence>
<dbReference type="GO" id="GO:0008889">
    <property type="term" value="F:glycerophosphodiester phosphodiesterase activity"/>
    <property type="evidence" value="ECO:0007669"/>
    <property type="project" value="TreeGrafter"/>
</dbReference>
<dbReference type="Gene3D" id="3.20.20.190">
    <property type="entry name" value="Phosphatidylinositol (PI) phosphodiesterase"/>
    <property type="match status" value="1"/>
</dbReference>
<dbReference type="PANTHER" id="PTHR46320:SF1">
    <property type="entry name" value="GLYCEROPHOSPHODIESTER PHOSPHODIESTERASE 1"/>
    <property type="match status" value="1"/>
</dbReference>
<dbReference type="AlphaFoldDB" id="A0A1U7JK10"/>
<dbReference type="GO" id="GO:0005886">
    <property type="term" value="C:plasma membrane"/>
    <property type="evidence" value="ECO:0007669"/>
    <property type="project" value="TreeGrafter"/>
</dbReference>
<organism evidence="2 3">
    <name type="scientific">Pseudovibrio exalbescens</name>
    <dbReference type="NCBI Taxonomy" id="197461"/>
    <lineage>
        <taxon>Bacteria</taxon>
        <taxon>Pseudomonadati</taxon>
        <taxon>Pseudomonadota</taxon>
        <taxon>Alphaproteobacteria</taxon>
        <taxon>Hyphomicrobiales</taxon>
        <taxon>Stappiaceae</taxon>
        <taxon>Pseudovibrio</taxon>
    </lineage>
</organism>
<dbReference type="CDD" id="cd08566">
    <property type="entry name" value="GDPD_AtGDE_like"/>
    <property type="match status" value="1"/>
</dbReference>
<dbReference type="GO" id="GO:0006644">
    <property type="term" value="P:phospholipid metabolic process"/>
    <property type="evidence" value="ECO:0007669"/>
    <property type="project" value="TreeGrafter"/>
</dbReference>